<proteinExistence type="inferred from homology"/>
<organism evidence="6 7">
    <name type="scientific">Capsella rubella</name>
    <dbReference type="NCBI Taxonomy" id="81985"/>
    <lineage>
        <taxon>Eukaryota</taxon>
        <taxon>Viridiplantae</taxon>
        <taxon>Streptophyta</taxon>
        <taxon>Embryophyta</taxon>
        <taxon>Tracheophyta</taxon>
        <taxon>Spermatophyta</taxon>
        <taxon>Magnoliopsida</taxon>
        <taxon>eudicotyledons</taxon>
        <taxon>Gunneridae</taxon>
        <taxon>Pentapetalae</taxon>
        <taxon>rosids</taxon>
        <taxon>malvids</taxon>
        <taxon>Brassicales</taxon>
        <taxon>Brassicaceae</taxon>
        <taxon>Camelineae</taxon>
        <taxon>Capsella</taxon>
    </lineage>
</organism>
<evidence type="ECO:0000313" key="6">
    <source>
        <dbReference type="EMBL" id="EOA22222.1"/>
    </source>
</evidence>
<keyword evidence="1 4" id="KW-0732">Signal</keyword>
<feature type="chain" id="PRO_5004340562" description="Pectinesterase inhibitor domain-containing protein" evidence="4">
    <location>
        <begin position="26"/>
        <end position="185"/>
    </location>
</feature>
<feature type="domain" description="Pectinesterase inhibitor" evidence="5">
    <location>
        <begin position="31"/>
        <end position="177"/>
    </location>
</feature>
<comment type="similarity">
    <text evidence="3">Belongs to the PMEI family.</text>
</comment>
<dbReference type="CDD" id="cd15797">
    <property type="entry name" value="PMEI"/>
    <property type="match status" value="1"/>
</dbReference>
<name>R0FIK8_9BRAS</name>
<dbReference type="STRING" id="81985.R0FIK8"/>
<gene>
    <name evidence="6" type="ORF">CARUB_v10002809mg</name>
</gene>
<protein>
    <recommendedName>
        <fullName evidence="5">Pectinesterase inhibitor domain-containing protein</fullName>
    </recommendedName>
</protein>
<dbReference type="EMBL" id="KB870810">
    <property type="protein sequence ID" value="EOA22222.1"/>
    <property type="molecule type" value="Genomic_DNA"/>
</dbReference>
<keyword evidence="2" id="KW-1015">Disulfide bond</keyword>
<dbReference type="InterPro" id="IPR006501">
    <property type="entry name" value="Pectinesterase_inhib_dom"/>
</dbReference>
<accession>R0FIK8</accession>
<dbReference type="AlphaFoldDB" id="R0FIK8"/>
<evidence type="ECO:0000256" key="4">
    <source>
        <dbReference type="SAM" id="SignalP"/>
    </source>
</evidence>
<dbReference type="PANTHER" id="PTHR36710">
    <property type="entry name" value="PECTINESTERASE INHIBITOR-LIKE"/>
    <property type="match status" value="1"/>
</dbReference>
<evidence type="ECO:0000256" key="2">
    <source>
        <dbReference type="ARBA" id="ARBA00023157"/>
    </source>
</evidence>
<dbReference type="GO" id="GO:0046910">
    <property type="term" value="F:pectinesterase inhibitor activity"/>
    <property type="evidence" value="ECO:0007669"/>
    <property type="project" value="InterPro"/>
</dbReference>
<dbReference type="NCBIfam" id="TIGR01614">
    <property type="entry name" value="PME_inhib"/>
    <property type="match status" value="1"/>
</dbReference>
<dbReference type="InterPro" id="IPR035513">
    <property type="entry name" value="Invertase/methylesterase_inhib"/>
</dbReference>
<dbReference type="Pfam" id="PF04043">
    <property type="entry name" value="PMEI"/>
    <property type="match status" value="1"/>
</dbReference>
<evidence type="ECO:0000256" key="3">
    <source>
        <dbReference type="ARBA" id="ARBA00038471"/>
    </source>
</evidence>
<dbReference type="InterPro" id="IPR034086">
    <property type="entry name" value="PMEI_plant"/>
</dbReference>
<keyword evidence="7" id="KW-1185">Reference proteome</keyword>
<dbReference type="SUPFAM" id="SSF101148">
    <property type="entry name" value="Plant invertase/pectin methylesterase inhibitor"/>
    <property type="match status" value="1"/>
</dbReference>
<evidence type="ECO:0000256" key="1">
    <source>
        <dbReference type="ARBA" id="ARBA00022729"/>
    </source>
</evidence>
<dbReference type="Proteomes" id="UP000029121">
    <property type="component" value="Unassembled WGS sequence"/>
</dbReference>
<evidence type="ECO:0000259" key="5">
    <source>
        <dbReference type="SMART" id="SM00856"/>
    </source>
</evidence>
<feature type="signal peptide" evidence="4">
    <location>
        <begin position="1"/>
        <end position="25"/>
    </location>
</feature>
<sequence length="185" mass="20995">MFTSVKNNIRLVLIVVLLIAVSSHARFSIMVTKGVINSICTKDKRLSSLCFEVLKPTSEIAKLDLFGLTKYLINYQSRNLSDTMKQLKLFADNTTDFRTHNMYTTCIEDYDSALYYNQYSLKDLAAKDYDGLNTRIGGVGPEMYACSDGLLTVKPIPQLLIKKCNFISDLSSIMLVILEYFIRNN</sequence>
<dbReference type="Gene3D" id="1.20.140.40">
    <property type="entry name" value="Invertase/pectin methylesterase inhibitor family protein"/>
    <property type="match status" value="1"/>
</dbReference>
<dbReference type="PANTHER" id="PTHR36710:SF17">
    <property type="entry name" value="PLANT INVERTASE_PECTIN METHYLESTERASE INHIBITOR SUPERFAMILY PROTEIN"/>
    <property type="match status" value="1"/>
</dbReference>
<evidence type="ECO:0000313" key="7">
    <source>
        <dbReference type="Proteomes" id="UP000029121"/>
    </source>
</evidence>
<dbReference type="InterPro" id="IPR052421">
    <property type="entry name" value="PCW_Enzyme_Inhibitor"/>
</dbReference>
<dbReference type="SMART" id="SM00856">
    <property type="entry name" value="PMEI"/>
    <property type="match status" value="1"/>
</dbReference>
<reference evidence="7" key="1">
    <citation type="journal article" date="2013" name="Nat. Genet.">
        <title>The Capsella rubella genome and the genomic consequences of rapid mating system evolution.</title>
        <authorList>
            <person name="Slotte T."/>
            <person name="Hazzouri K.M."/>
            <person name="Agren J.A."/>
            <person name="Koenig D."/>
            <person name="Maumus F."/>
            <person name="Guo Y.L."/>
            <person name="Steige K."/>
            <person name="Platts A.E."/>
            <person name="Escobar J.S."/>
            <person name="Newman L.K."/>
            <person name="Wang W."/>
            <person name="Mandakova T."/>
            <person name="Vello E."/>
            <person name="Smith L.M."/>
            <person name="Henz S.R."/>
            <person name="Steffen J."/>
            <person name="Takuno S."/>
            <person name="Brandvain Y."/>
            <person name="Coop G."/>
            <person name="Andolfatto P."/>
            <person name="Hu T.T."/>
            <person name="Blanchette M."/>
            <person name="Clark R.M."/>
            <person name="Quesneville H."/>
            <person name="Nordborg M."/>
            <person name="Gaut B.S."/>
            <person name="Lysak M.A."/>
            <person name="Jenkins J."/>
            <person name="Grimwood J."/>
            <person name="Chapman J."/>
            <person name="Prochnik S."/>
            <person name="Shu S."/>
            <person name="Rokhsar D."/>
            <person name="Schmutz J."/>
            <person name="Weigel D."/>
            <person name="Wright S.I."/>
        </authorList>
    </citation>
    <scope>NUCLEOTIDE SEQUENCE [LARGE SCALE GENOMIC DNA]</scope>
    <source>
        <strain evidence="7">cv. Monte Gargano</strain>
    </source>
</reference>